<evidence type="ECO:0000313" key="1">
    <source>
        <dbReference type="EMBL" id="KAK4207979.1"/>
    </source>
</evidence>
<name>A0AAN6XW29_9PEZI</name>
<keyword evidence="2" id="KW-1185">Reference proteome</keyword>
<reference evidence="1" key="1">
    <citation type="journal article" date="2023" name="Mol. Phylogenet. Evol.">
        <title>Genome-scale phylogeny and comparative genomics of the fungal order Sordariales.</title>
        <authorList>
            <person name="Hensen N."/>
            <person name="Bonometti L."/>
            <person name="Westerberg I."/>
            <person name="Brannstrom I.O."/>
            <person name="Guillou S."/>
            <person name="Cros-Aarteil S."/>
            <person name="Calhoun S."/>
            <person name="Haridas S."/>
            <person name="Kuo A."/>
            <person name="Mondo S."/>
            <person name="Pangilinan J."/>
            <person name="Riley R."/>
            <person name="LaButti K."/>
            <person name="Andreopoulos B."/>
            <person name="Lipzen A."/>
            <person name="Chen C."/>
            <person name="Yan M."/>
            <person name="Daum C."/>
            <person name="Ng V."/>
            <person name="Clum A."/>
            <person name="Steindorff A."/>
            <person name="Ohm R.A."/>
            <person name="Martin F."/>
            <person name="Silar P."/>
            <person name="Natvig D.O."/>
            <person name="Lalanne C."/>
            <person name="Gautier V."/>
            <person name="Ament-Velasquez S.L."/>
            <person name="Kruys A."/>
            <person name="Hutchinson M.I."/>
            <person name="Powell A.J."/>
            <person name="Barry K."/>
            <person name="Miller A.N."/>
            <person name="Grigoriev I.V."/>
            <person name="Debuchy R."/>
            <person name="Gladieux P."/>
            <person name="Hiltunen Thoren M."/>
            <person name="Johannesson H."/>
        </authorList>
    </citation>
    <scope>NUCLEOTIDE SEQUENCE</scope>
    <source>
        <strain evidence="1">PSN293</strain>
    </source>
</reference>
<organism evidence="1 2">
    <name type="scientific">Rhypophila decipiens</name>
    <dbReference type="NCBI Taxonomy" id="261697"/>
    <lineage>
        <taxon>Eukaryota</taxon>
        <taxon>Fungi</taxon>
        <taxon>Dikarya</taxon>
        <taxon>Ascomycota</taxon>
        <taxon>Pezizomycotina</taxon>
        <taxon>Sordariomycetes</taxon>
        <taxon>Sordariomycetidae</taxon>
        <taxon>Sordariales</taxon>
        <taxon>Naviculisporaceae</taxon>
        <taxon>Rhypophila</taxon>
    </lineage>
</organism>
<dbReference type="AlphaFoldDB" id="A0AAN6XW29"/>
<comment type="caution">
    <text evidence="1">The sequence shown here is derived from an EMBL/GenBank/DDBJ whole genome shotgun (WGS) entry which is preliminary data.</text>
</comment>
<gene>
    <name evidence="1" type="ORF">QBC37DRAFT_405702</name>
</gene>
<sequence length="252" mass="29268">MSSSYEFVDFYAVLQVSPFASLDEIHQAAITRRDALERNDTLTYPERERLLTLYRTAWTVFTTDAPSCRFIYDITRHMNRGELVLTSSSPDIPSRLVARMRVMLMLRDMQNTLVHLSKIYADASTIEEVAYQHDDEEIGEWFTELLDQVWMFCAHVVLTRRNLQRALSYINASTDGIWARGLRDPTLNIYTGEKHRAKLVLADIQAAERRIHGQYWLLVARALDGCLKRAGTDVTRKYPELLQEVVRHIRTD</sequence>
<dbReference type="EMBL" id="MU858264">
    <property type="protein sequence ID" value="KAK4207979.1"/>
    <property type="molecule type" value="Genomic_DNA"/>
</dbReference>
<dbReference type="Proteomes" id="UP001301769">
    <property type="component" value="Unassembled WGS sequence"/>
</dbReference>
<evidence type="ECO:0000313" key="2">
    <source>
        <dbReference type="Proteomes" id="UP001301769"/>
    </source>
</evidence>
<protein>
    <submittedName>
        <fullName evidence="1">Uncharacterized protein</fullName>
    </submittedName>
</protein>
<proteinExistence type="predicted"/>
<reference evidence="1" key="2">
    <citation type="submission" date="2023-05" db="EMBL/GenBank/DDBJ databases">
        <authorList>
            <consortium name="Lawrence Berkeley National Laboratory"/>
            <person name="Steindorff A."/>
            <person name="Hensen N."/>
            <person name="Bonometti L."/>
            <person name="Westerberg I."/>
            <person name="Brannstrom I.O."/>
            <person name="Guillou S."/>
            <person name="Cros-Aarteil S."/>
            <person name="Calhoun S."/>
            <person name="Haridas S."/>
            <person name="Kuo A."/>
            <person name="Mondo S."/>
            <person name="Pangilinan J."/>
            <person name="Riley R."/>
            <person name="Labutti K."/>
            <person name="Andreopoulos B."/>
            <person name="Lipzen A."/>
            <person name="Chen C."/>
            <person name="Yanf M."/>
            <person name="Daum C."/>
            <person name="Ng V."/>
            <person name="Clum A."/>
            <person name="Ohm R."/>
            <person name="Martin F."/>
            <person name="Silar P."/>
            <person name="Natvig D."/>
            <person name="Lalanne C."/>
            <person name="Gautier V."/>
            <person name="Ament-Velasquez S.L."/>
            <person name="Kruys A."/>
            <person name="Hutchinson M.I."/>
            <person name="Powell A.J."/>
            <person name="Barry K."/>
            <person name="Miller A.N."/>
            <person name="Grigoriev I.V."/>
            <person name="Debuchy R."/>
            <person name="Gladieux P."/>
            <person name="Thoren M.H."/>
            <person name="Johannesson H."/>
        </authorList>
    </citation>
    <scope>NUCLEOTIDE SEQUENCE</scope>
    <source>
        <strain evidence="1">PSN293</strain>
    </source>
</reference>
<accession>A0AAN6XW29</accession>